<dbReference type="Proteomes" id="UP000239576">
    <property type="component" value="Unassembled WGS sequence"/>
</dbReference>
<dbReference type="SUPFAM" id="SSF52540">
    <property type="entry name" value="P-loop containing nucleoside triphosphate hydrolases"/>
    <property type="match status" value="1"/>
</dbReference>
<dbReference type="InterPro" id="IPR027417">
    <property type="entry name" value="P-loop_NTPase"/>
</dbReference>
<feature type="compositionally biased region" description="Basic and acidic residues" evidence="1">
    <location>
        <begin position="458"/>
        <end position="476"/>
    </location>
</feature>
<name>A0A2T1EBV4_9CYAN</name>
<accession>A0A2T1EBV4</accession>
<dbReference type="AlphaFoldDB" id="A0A2T1EBV4"/>
<protein>
    <recommendedName>
        <fullName evidence="4">Replication origin-binding protein domain-containing protein</fullName>
    </recommendedName>
</protein>
<evidence type="ECO:0000313" key="3">
    <source>
        <dbReference type="Proteomes" id="UP000239576"/>
    </source>
</evidence>
<proteinExistence type="predicted"/>
<reference evidence="2 3" key="2">
    <citation type="submission" date="2018-03" db="EMBL/GenBank/DDBJ databases">
        <title>The ancient ancestry and fast evolution of plastids.</title>
        <authorList>
            <person name="Moore K.R."/>
            <person name="Magnabosco C."/>
            <person name="Momper L."/>
            <person name="Gold D.A."/>
            <person name="Bosak T."/>
            <person name="Fournier G.P."/>
        </authorList>
    </citation>
    <scope>NUCLEOTIDE SEQUENCE [LARGE SCALE GENOMIC DNA]</scope>
    <source>
        <strain evidence="2 3">ULC18</strain>
    </source>
</reference>
<dbReference type="OrthoDB" id="473036at2"/>
<evidence type="ECO:0008006" key="4">
    <source>
        <dbReference type="Google" id="ProtNLM"/>
    </source>
</evidence>
<feature type="region of interest" description="Disordered" evidence="1">
    <location>
        <begin position="1175"/>
        <end position="1211"/>
    </location>
</feature>
<evidence type="ECO:0000256" key="1">
    <source>
        <dbReference type="SAM" id="MobiDB-lite"/>
    </source>
</evidence>
<dbReference type="RefSeq" id="WP_106256058.1">
    <property type="nucleotide sequence ID" value="NZ_CAWNSW010000027.1"/>
</dbReference>
<feature type="region of interest" description="Disordered" evidence="1">
    <location>
        <begin position="278"/>
        <end position="310"/>
    </location>
</feature>
<comment type="caution">
    <text evidence="2">The sequence shown here is derived from an EMBL/GenBank/DDBJ whole genome shotgun (WGS) entry which is preliminary data.</text>
</comment>
<evidence type="ECO:0000313" key="2">
    <source>
        <dbReference type="EMBL" id="PSB30173.1"/>
    </source>
</evidence>
<feature type="compositionally biased region" description="Basic and acidic residues" evidence="1">
    <location>
        <begin position="1175"/>
        <end position="1184"/>
    </location>
</feature>
<sequence>MNTSLIPQGLSDKEAFKAQISTLQPKDGNSEIWFKLGHNKFYVGNFSKSGRFLLWETVGQGKDRKRGKLVGTAFEFLREKSQTEEGGVFYNPTQPIGLPVTGCVDSTDDIGIEMDSLSTEDQLGKYELLNQVARINYASLLSSGGRSIHAHIKADQHLPLEQANYLRRLAIVAFMSDPVTERLHQPMRIAGFYRKEKNAEQRLLSYSSDRYTYEELVAGFRRWFAYQGWAFPETISDIWWKEVLCPIFPNHKGHGEAEKAALVKAALEVGQAGYEAAKAQAEAERQQRREQRKQRWQAEGRSEDTSLSDAVKETCDRLGKDAFELYNHNWQFEPSGEHARGRCHWHDSTSGTSAYISGKKGTWGYVCPACTNEKRIDAFTYWRYATYGKGAPFPRGKEYVEQAKAFLSSHGVEPPVWHPQQSKPANVVELHTHQKRKPGAVYTAEFEGDLELLESLESEDRKQAQEEAEQRRRDRWREETERIQAELNGLRVEPTIRETGRYIPKGLMRLPDKPGIILVDGTMGVGKTATALKDLVGQHRKRYPLGLEWLFTPRNLLGLQSGNTLGLPHRSTADFARDKGRFRGTSCFESIGLISPENLPNHPPLIVVDEAGQAFKQVTYGDTCKNYHAFVIERTRQLFREVAMRGGWIVLSEDGLTNLELDFVREASGLEVVEHLKFTRQVTNPRSYYVYDSPSITGEEILIRLDKGENLVVTSDSQRWLAKIERWLQDQGFDCVFITSENSQEDWAHKCIKNPTEWLYERRPRVFGYSPTMGSGVSIDDDKGYFSGMAFHFTHLEPREAKQLCDRLRTDVPRFGYICERAATEDDLYSGSRPDLILRDLRRNKNGIAKLIDFASHAERQQDDIDLVQEWQRLDEQWNDHTTDLGFYLRHYSRYKAREAYGKTALRDNLMAIWENQGHEVTQQVLGRIDHIADDWEAVLEQLDREKAMEWAEADTSHLTPSLARSTLNDTSSTRAQRLAAKKCLLEDKLPGAPLSDVDFALKAVIAKRGRFLKTTEMLWLSQHPEAAQQINRWDWLYQVSTAAKRNQFVVVHRLSVVAGKAKLLHECPLHPFIDGNVLEWDSATPEAIAVHEWALLHARQFRRYLRLTITPKHTPTQTVNKLLRKLGYEADQVSRKGKRGDRECQYTITNREDIDREIILKALTERFLSRCEEKQKEPSHTVRAEANCDYGHSSDPSGEPTSGHAPPSWFSKEELDNIRQMWDAADCEEARSAIRQIIPQRALQAALPALEDLAS</sequence>
<feature type="region of interest" description="Disordered" evidence="1">
    <location>
        <begin position="457"/>
        <end position="476"/>
    </location>
</feature>
<feature type="compositionally biased region" description="Basic and acidic residues" evidence="1">
    <location>
        <begin position="296"/>
        <end position="310"/>
    </location>
</feature>
<dbReference type="EMBL" id="PVWK01000055">
    <property type="protein sequence ID" value="PSB30173.1"/>
    <property type="molecule type" value="Genomic_DNA"/>
</dbReference>
<reference evidence="3" key="1">
    <citation type="submission" date="2018-02" db="EMBL/GenBank/DDBJ databases">
        <authorList>
            <person name="Moore K."/>
            <person name="Momper L."/>
        </authorList>
    </citation>
    <scope>NUCLEOTIDE SEQUENCE [LARGE SCALE GENOMIC DNA]</scope>
    <source>
        <strain evidence="3">ULC18</strain>
    </source>
</reference>
<gene>
    <name evidence="2" type="ORF">C7B82_09465</name>
</gene>
<organism evidence="2 3">
    <name type="scientific">Stenomitos frigidus ULC18</name>
    <dbReference type="NCBI Taxonomy" id="2107698"/>
    <lineage>
        <taxon>Bacteria</taxon>
        <taxon>Bacillati</taxon>
        <taxon>Cyanobacteriota</taxon>
        <taxon>Cyanophyceae</taxon>
        <taxon>Leptolyngbyales</taxon>
        <taxon>Leptolyngbyaceae</taxon>
        <taxon>Stenomitos</taxon>
    </lineage>
</organism>
<keyword evidence="3" id="KW-1185">Reference proteome</keyword>